<accession>A0AA38WUI4</accession>
<dbReference type="EMBL" id="JARYMX010000001">
    <property type="protein sequence ID" value="KAJ9565609.1"/>
    <property type="molecule type" value="Genomic_DNA"/>
</dbReference>
<dbReference type="Pfam" id="PF00280">
    <property type="entry name" value="potato_inhibit"/>
    <property type="match status" value="1"/>
</dbReference>
<evidence type="ECO:0000313" key="5">
    <source>
        <dbReference type="Proteomes" id="UP001172457"/>
    </source>
</evidence>
<organism evidence="4 5">
    <name type="scientific">Centaurea solstitialis</name>
    <name type="common">yellow star-thistle</name>
    <dbReference type="NCBI Taxonomy" id="347529"/>
    <lineage>
        <taxon>Eukaryota</taxon>
        <taxon>Viridiplantae</taxon>
        <taxon>Streptophyta</taxon>
        <taxon>Embryophyta</taxon>
        <taxon>Tracheophyta</taxon>
        <taxon>Spermatophyta</taxon>
        <taxon>Magnoliopsida</taxon>
        <taxon>eudicotyledons</taxon>
        <taxon>Gunneridae</taxon>
        <taxon>Pentapetalae</taxon>
        <taxon>asterids</taxon>
        <taxon>campanulids</taxon>
        <taxon>Asterales</taxon>
        <taxon>Asteraceae</taxon>
        <taxon>Carduoideae</taxon>
        <taxon>Cardueae</taxon>
        <taxon>Centaureinae</taxon>
        <taxon>Centaurea</taxon>
    </lineage>
</organism>
<dbReference type="Gene3D" id="3.30.10.10">
    <property type="entry name" value="Trypsin Inhibitor V, subunit A"/>
    <property type="match status" value="1"/>
</dbReference>
<comment type="caution">
    <text evidence="4">The sequence shown here is derived from an EMBL/GenBank/DDBJ whole genome shotgun (WGS) entry which is preliminary data.</text>
</comment>
<dbReference type="PANTHER" id="PTHR33091">
    <property type="entry name" value="PROTEIN, PUTATIVE, EXPRESSED-RELATED"/>
    <property type="match status" value="1"/>
</dbReference>
<dbReference type="GO" id="GO:0009611">
    <property type="term" value="P:response to wounding"/>
    <property type="evidence" value="ECO:0007669"/>
    <property type="project" value="InterPro"/>
</dbReference>
<keyword evidence="3" id="KW-0722">Serine protease inhibitor</keyword>
<gene>
    <name evidence="4" type="ORF">OSB04_001575</name>
</gene>
<dbReference type="PROSITE" id="PS00285">
    <property type="entry name" value="POTATO_INHIBITOR"/>
    <property type="match status" value="1"/>
</dbReference>
<dbReference type="GO" id="GO:0004867">
    <property type="term" value="F:serine-type endopeptidase inhibitor activity"/>
    <property type="evidence" value="ECO:0007669"/>
    <property type="project" value="UniProtKB-KW"/>
</dbReference>
<evidence type="ECO:0000313" key="4">
    <source>
        <dbReference type="EMBL" id="KAJ9565609.1"/>
    </source>
</evidence>
<dbReference type="InterPro" id="IPR036354">
    <property type="entry name" value="Prot_inh_pot1_sf"/>
</dbReference>
<proteinExistence type="inferred from homology"/>
<sequence>MASYPPCISSCDDDSRKSWPELLGVSGAIACETIEKSSPHIKAIPILPDAIVSQDFCCNRVWVRVDKVGGVVIKIPIVG</sequence>
<keyword evidence="5" id="KW-1185">Reference proteome</keyword>
<comment type="similarity">
    <text evidence="1">Belongs to the protease inhibitor I13 (potato type I serine protease inhibitor) family.</text>
</comment>
<dbReference type="AlphaFoldDB" id="A0AA38WUI4"/>
<evidence type="ECO:0000256" key="2">
    <source>
        <dbReference type="ARBA" id="ARBA00022690"/>
    </source>
</evidence>
<reference evidence="4" key="1">
    <citation type="submission" date="2023-03" db="EMBL/GenBank/DDBJ databases">
        <title>Chromosome-scale reference genome and RAD-based genetic map of yellow starthistle (Centaurea solstitialis) reveal putative structural variation and QTLs associated with invader traits.</title>
        <authorList>
            <person name="Reatini B."/>
            <person name="Cang F.A."/>
            <person name="Jiang Q."/>
            <person name="Mckibben M.T.W."/>
            <person name="Barker M.S."/>
            <person name="Rieseberg L.H."/>
            <person name="Dlugosch K.M."/>
        </authorList>
    </citation>
    <scope>NUCLEOTIDE SEQUENCE</scope>
    <source>
        <strain evidence="4">CAN-66</strain>
        <tissue evidence="4">Leaf</tissue>
    </source>
</reference>
<evidence type="ECO:0000256" key="3">
    <source>
        <dbReference type="ARBA" id="ARBA00022900"/>
    </source>
</evidence>
<dbReference type="Proteomes" id="UP001172457">
    <property type="component" value="Chromosome 1"/>
</dbReference>
<dbReference type="SUPFAM" id="SSF54654">
    <property type="entry name" value="CI-2 family of serine protease inhibitors"/>
    <property type="match status" value="1"/>
</dbReference>
<dbReference type="PANTHER" id="PTHR33091:SF94">
    <property type="entry name" value="PROTEASE INHIBITOR PROTEIN"/>
    <property type="match status" value="1"/>
</dbReference>
<keyword evidence="2" id="KW-0646">Protease inhibitor</keyword>
<name>A0AA38WUI4_9ASTR</name>
<protein>
    <submittedName>
        <fullName evidence="4">Uncharacterized protein</fullName>
    </submittedName>
</protein>
<dbReference type="InterPro" id="IPR000864">
    <property type="entry name" value="Prot_inh_pot1"/>
</dbReference>
<evidence type="ECO:0000256" key="1">
    <source>
        <dbReference type="ARBA" id="ARBA00008210"/>
    </source>
</evidence>